<proteinExistence type="predicted"/>
<name>A0ABR2XMW6_9PEZI</name>
<keyword evidence="3" id="KW-1185">Reference proteome</keyword>
<sequence>MGDAAHKPNPIGGQGGNAAIEPCVEFVNFLKEKKEDQRTGLVDLNDMDITDIFSQTQAAERPGRGRCVFATLVQIQIQTIGRVAPIHAAIRAVQAYELTPGCHVLPEVAKALMPVLILNYNCLAFWPLLSPLFSSLTWVFSRGLRWWQAHVQPVKVEKKETAGEEPEYLDRYKAIDVPVPQSVYKYAFILQAIAHVAVVGYSYSKRISPANIVLGLPSLINKTWELSNICLEVATFFKFDQVFAAAASIASNLYSIWDLTRLGYIKTQKALGAAVIVIAGQLSVGSGATWAGLWYWREGVLFSLEK</sequence>
<reference evidence="2 3" key="1">
    <citation type="submission" date="2024-02" db="EMBL/GenBank/DDBJ databases">
        <title>First draft genome assembly of two strains of Seiridium cardinale.</title>
        <authorList>
            <person name="Emiliani G."/>
            <person name="Scali E."/>
        </authorList>
    </citation>
    <scope>NUCLEOTIDE SEQUENCE [LARGE SCALE GENOMIC DNA]</scope>
    <source>
        <strain evidence="2 3">BM-138-000479</strain>
    </source>
</reference>
<dbReference type="Gene3D" id="3.50.50.60">
    <property type="entry name" value="FAD/NAD(P)-binding domain"/>
    <property type="match status" value="1"/>
</dbReference>
<evidence type="ECO:0000313" key="3">
    <source>
        <dbReference type="Proteomes" id="UP001465668"/>
    </source>
</evidence>
<accession>A0ABR2XMW6</accession>
<protein>
    <submittedName>
        <fullName evidence="2">FAD binding domain protein</fullName>
    </submittedName>
</protein>
<evidence type="ECO:0000256" key="1">
    <source>
        <dbReference type="SAM" id="Phobius"/>
    </source>
</evidence>
<comment type="caution">
    <text evidence="2">The sequence shown here is derived from an EMBL/GenBank/DDBJ whole genome shotgun (WGS) entry which is preliminary data.</text>
</comment>
<keyword evidence="1" id="KW-0812">Transmembrane</keyword>
<dbReference type="EMBL" id="JARVKM010000036">
    <property type="protein sequence ID" value="KAK9775097.1"/>
    <property type="molecule type" value="Genomic_DNA"/>
</dbReference>
<gene>
    <name evidence="2" type="ORF">SCAR479_08073</name>
</gene>
<feature type="transmembrane region" description="Helical" evidence="1">
    <location>
        <begin position="270"/>
        <end position="296"/>
    </location>
</feature>
<evidence type="ECO:0000313" key="2">
    <source>
        <dbReference type="EMBL" id="KAK9775097.1"/>
    </source>
</evidence>
<dbReference type="InterPro" id="IPR036188">
    <property type="entry name" value="FAD/NAD-bd_sf"/>
</dbReference>
<keyword evidence="1" id="KW-0472">Membrane</keyword>
<organism evidence="2 3">
    <name type="scientific">Seiridium cardinale</name>
    <dbReference type="NCBI Taxonomy" id="138064"/>
    <lineage>
        <taxon>Eukaryota</taxon>
        <taxon>Fungi</taxon>
        <taxon>Dikarya</taxon>
        <taxon>Ascomycota</taxon>
        <taxon>Pezizomycotina</taxon>
        <taxon>Sordariomycetes</taxon>
        <taxon>Xylariomycetidae</taxon>
        <taxon>Amphisphaeriales</taxon>
        <taxon>Sporocadaceae</taxon>
        <taxon>Seiridium</taxon>
    </lineage>
</organism>
<dbReference type="Proteomes" id="UP001465668">
    <property type="component" value="Unassembled WGS sequence"/>
</dbReference>
<keyword evidence="1" id="KW-1133">Transmembrane helix</keyword>